<evidence type="ECO:0000313" key="3">
    <source>
        <dbReference type="Proteomes" id="UP000000466"/>
    </source>
</evidence>
<proteinExistence type="predicted"/>
<keyword evidence="1" id="KW-1133">Transmembrane helix</keyword>
<dbReference type="HOGENOM" id="CLU_2154821_0_0_6"/>
<dbReference type="InterPro" id="IPR008407">
    <property type="entry name" value="Brnchd-chn_aa_trnsp_AzlD"/>
</dbReference>
<name>K4KP59_SIMAS</name>
<evidence type="ECO:0000313" key="2">
    <source>
        <dbReference type="EMBL" id="AFV00807.1"/>
    </source>
</evidence>
<feature type="transmembrane region" description="Helical" evidence="1">
    <location>
        <begin position="47"/>
        <end position="67"/>
    </location>
</feature>
<evidence type="ECO:0000256" key="1">
    <source>
        <dbReference type="SAM" id="Phobius"/>
    </source>
</evidence>
<accession>K4KP59</accession>
<dbReference type="EMBL" id="CP003746">
    <property type="protein sequence ID" value="AFV00807.1"/>
    <property type="molecule type" value="Genomic_DNA"/>
</dbReference>
<dbReference type="AlphaFoldDB" id="K4KP59"/>
<dbReference type="Pfam" id="PF05437">
    <property type="entry name" value="AzlD"/>
    <property type="match status" value="1"/>
</dbReference>
<sequence length="116" mass="12542">MSTELWLALAFSALVTFAMRAWPAVWMRTRLNQPAEASADLSAPRPMPLWLSVLGPTMIAAMTGVSLVPAVPDVHHAVASACGLLATLLAWWRTRSLGWPVVAGVVAFGVVYWLSR</sequence>
<dbReference type="eggNOG" id="ENOG5032SFF">
    <property type="taxonomic scope" value="Bacteria"/>
</dbReference>
<dbReference type="Proteomes" id="UP000000466">
    <property type="component" value="Chromosome"/>
</dbReference>
<gene>
    <name evidence="2" type="ordered locus">M5M_18390</name>
</gene>
<dbReference type="RefSeq" id="WP_015048957.1">
    <property type="nucleotide sequence ID" value="NC_018868.3"/>
</dbReference>
<feature type="transmembrane region" description="Helical" evidence="1">
    <location>
        <begin position="98"/>
        <end position="115"/>
    </location>
</feature>
<feature type="transmembrane region" description="Helical" evidence="1">
    <location>
        <begin position="74"/>
        <end position="92"/>
    </location>
</feature>
<keyword evidence="1" id="KW-0472">Membrane</keyword>
<protein>
    <submittedName>
        <fullName evidence="2">Branched-chain amino acid transport</fullName>
    </submittedName>
</protein>
<dbReference type="OrthoDB" id="9154314at2"/>
<reference evidence="2 3" key="1">
    <citation type="journal article" date="2013" name="Genome Announc.">
        <title>Complete genome sequence of Simiduia agarivorans SA1(T), a marine bacterium able to degrade a variety of polysaccharides.</title>
        <authorList>
            <person name="Lin S.Y."/>
            <person name="Shieh W.Y."/>
            <person name="Chen J.S."/>
            <person name="Tang S.L."/>
        </authorList>
    </citation>
    <scope>NUCLEOTIDE SEQUENCE [LARGE SCALE GENOMIC DNA]</scope>
    <source>
        <strain evidence="3">DSM 21679 / JCM 13881 / BCRC 17597 / SA1</strain>
    </source>
</reference>
<keyword evidence="1" id="KW-0812">Transmembrane</keyword>
<organism evidence="2 3">
    <name type="scientific">Simiduia agarivorans (strain DSM 21679 / JCM 13881 / BCRC 17597 / SA1)</name>
    <dbReference type="NCBI Taxonomy" id="1117647"/>
    <lineage>
        <taxon>Bacteria</taxon>
        <taxon>Pseudomonadati</taxon>
        <taxon>Pseudomonadota</taxon>
        <taxon>Gammaproteobacteria</taxon>
        <taxon>Cellvibrionales</taxon>
        <taxon>Cellvibrionaceae</taxon>
        <taxon>Simiduia</taxon>
    </lineage>
</organism>
<dbReference type="STRING" id="1117647.M5M_18390"/>
<keyword evidence="3" id="KW-1185">Reference proteome</keyword>
<dbReference type="KEGG" id="saga:M5M_18390"/>